<organism evidence="2 3">
    <name type="scientific">Globodera pallida</name>
    <name type="common">Potato cyst nematode worm</name>
    <name type="synonym">Heterodera pallida</name>
    <dbReference type="NCBI Taxonomy" id="36090"/>
    <lineage>
        <taxon>Eukaryota</taxon>
        <taxon>Metazoa</taxon>
        <taxon>Ecdysozoa</taxon>
        <taxon>Nematoda</taxon>
        <taxon>Chromadorea</taxon>
        <taxon>Rhabditida</taxon>
        <taxon>Tylenchina</taxon>
        <taxon>Tylenchomorpha</taxon>
        <taxon>Tylenchoidea</taxon>
        <taxon>Heteroderidae</taxon>
        <taxon>Heteroderinae</taxon>
        <taxon>Globodera</taxon>
    </lineage>
</organism>
<protein>
    <submittedName>
        <fullName evidence="3">ENTH domain-containing protein</fullName>
    </submittedName>
</protein>
<reference evidence="3" key="2">
    <citation type="submission" date="2016-06" db="UniProtKB">
        <authorList>
            <consortium name="WormBaseParasite"/>
        </authorList>
    </citation>
    <scope>IDENTIFICATION</scope>
</reference>
<evidence type="ECO:0000313" key="3">
    <source>
        <dbReference type="WBParaSite" id="GPLIN_000718600"/>
    </source>
</evidence>
<feature type="region of interest" description="Disordered" evidence="1">
    <location>
        <begin position="149"/>
        <end position="176"/>
    </location>
</feature>
<proteinExistence type="predicted"/>
<sequence length="333" mass="36591">MRLARNYIKNGISTQKELQEKLKDIGVELHAPTLSTYLERIQAIDGGSRKSAFELFKANRRAMDLVQKYSGPNKEIKTQLELLEELGKIKVNIDKKTLIKYRKKLKEEAQQNPGFGATAHLPNQSQSTEMLDFSNPAPFIQAPQIAQQSSNFTSGNPGSSRSASEKGKSTNFSKKNSGNWSLSSIKGFVSDLVGASPQEPQFSPSMHGTAEASSYYPSNQPDDQTLESMITPRNQKGSAPHYGDAMPSQQVPPMDDIFVPSHAGTDSTDWFGENLQSFVSSWFGASQQEPQFSPSMHDTSAASSYYPSNQPDDQTLQSMITPINQKGKALGIS</sequence>
<dbReference type="Proteomes" id="UP000050741">
    <property type="component" value="Unassembled WGS sequence"/>
</dbReference>
<dbReference type="AlphaFoldDB" id="A0A183C2U2"/>
<feature type="compositionally biased region" description="Polar residues" evidence="1">
    <location>
        <begin position="198"/>
        <end position="237"/>
    </location>
</feature>
<evidence type="ECO:0000256" key="1">
    <source>
        <dbReference type="SAM" id="MobiDB-lite"/>
    </source>
</evidence>
<feature type="region of interest" description="Disordered" evidence="1">
    <location>
        <begin position="195"/>
        <end position="255"/>
    </location>
</feature>
<keyword evidence="2" id="KW-1185">Reference proteome</keyword>
<feature type="compositionally biased region" description="Polar residues" evidence="1">
    <location>
        <begin position="149"/>
        <end position="162"/>
    </location>
</feature>
<evidence type="ECO:0000313" key="2">
    <source>
        <dbReference type="Proteomes" id="UP000050741"/>
    </source>
</evidence>
<name>A0A183C2U2_GLOPA</name>
<accession>A0A183C2U2</accession>
<reference evidence="2" key="1">
    <citation type="submission" date="2014-05" db="EMBL/GenBank/DDBJ databases">
        <title>The genome and life-stage specific transcriptomes of Globodera pallida elucidate key aspects of plant parasitism by a cyst nematode.</title>
        <authorList>
            <person name="Cotton J.A."/>
            <person name="Lilley C.J."/>
            <person name="Jones L.M."/>
            <person name="Kikuchi T."/>
            <person name="Reid A.J."/>
            <person name="Thorpe P."/>
            <person name="Tsai I.J."/>
            <person name="Beasley H."/>
            <person name="Blok V."/>
            <person name="Cock P.J.A."/>
            <person name="Van den Akker S.E."/>
            <person name="Holroyd N."/>
            <person name="Hunt M."/>
            <person name="Mantelin S."/>
            <person name="Naghra H."/>
            <person name="Pain A."/>
            <person name="Palomares-Rius J.E."/>
            <person name="Zarowiecki M."/>
            <person name="Berriman M."/>
            <person name="Jones J.T."/>
            <person name="Urwin P.E."/>
        </authorList>
    </citation>
    <scope>NUCLEOTIDE SEQUENCE [LARGE SCALE GENOMIC DNA]</scope>
    <source>
        <strain evidence="2">Lindley</strain>
    </source>
</reference>
<dbReference type="WBParaSite" id="GPLIN_000718600">
    <property type="protein sequence ID" value="GPLIN_000718600"/>
    <property type="gene ID" value="GPLIN_000718600"/>
</dbReference>
<feature type="region of interest" description="Disordered" evidence="1">
    <location>
        <begin position="289"/>
        <end position="315"/>
    </location>
</feature>